<organism evidence="21 22">
    <name type="scientific">Camellia virus A</name>
    <dbReference type="NCBI Taxonomy" id="2899887"/>
    <lineage>
        <taxon>Viruses</taxon>
        <taxon>Riboviria</taxon>
        <taxon>Orthornavirae</taxon>
        <taxon>Pisuviricota</taxon>
        <taxon>Pisoniviricetes</taxon>
        <taxon>Picornavirales</taxon>
        <taxon>Secoviridae</taxon>
        <taxon>Waikavirus</taxon>
        <taxon>Actinidivirus</taxon>
        <taxon>Waikavirus camelliae</taxon>
    </lineage>
</organism>
<keyword evidence="22" id="KW-1185">Reference proteome</keyword>
<proteinExistence type="predicted"/>
<dbReference type="InterPro" id="IPR043128">
    <property type="entry name" value="Rev_trsase/Diguanyl_cyclase"/>
</dbReference>
<accession>A0AAX2ZNY5</accession>
<keyword evidence="4" id="KW-0167">Capsid protein</keyword>
<dbReference type="PROSITE" id="PS50507">
    <property type="entry name" value="RDRP_SSRNA_POS"/>
    <property type="match status" value="1"/>
</dbReference>
<dbReference type="PROSITE" id="PS51874">
    <property type="entry name" value="PCV_3C_PRO"/>
    <property type="match status" value="1"/>
</dbReference>
<dbReference type="InterPro" id="IPR044067">
    <property type="entry name" value="PCV_3C_PRO"/>
</dbReference>
<dbReference type="GeneID" id="80543860"/>
<feature type="transmembrane region" description="Helical" evidence="17">
    <location>
        <begin position="2424"/>
        <end position="2445"/>
    </location>
</feature>
<keyword evidence="6" id="KW-0808">Transferase</keyword>
<dbReference type="CDD" id="cd00205">
    <property type="entry name" value="rhv_like"/>
    <property type="match status" value="1"/>
</dbReference>
<feature type="transmembrane region" description="Helical" evidence="17">
    <location>
        <begin position="1542"/>
        <end position="1563"/>
    </location>
</feature>
<feature type="transmembrane region" description="Helical" evidence="17">
    <location>
        <begin position="1516"/>
        <end position="1536"/>
    </location>
</feature>
<dbReference type="GO" id="GO:0003968">
    <property type="term" value="F:RNA-directed RNA polymerase activity"/>
    <property type="evidence" value="ECO:0007669"/>
    <property type="project" value="UniProtKB-KW"/>
</dbReference>
<feature type="domain" description="SF3 helicase" evidence="19">
    <location>
        <begin position="1771"/>
        <end position="1939"/>
    </location>
</feature>
<dbReference type="InterPro" id="IPR007094">
    <property type="entry name" value="RNA-dir_pol_PSvirus"/>
</dbReference>
<evidence type="ECO:0000256" key="3">
    <source>
        <dbReference type="ARBA" id="ARBA00022484"/>
    </source>
</evidence>
<evidence type="ECO:0000256" key="9">
    <source>
        <dbReference type="ARBA" id="ARBA00022741"/>
    </source>
</evidence>
<keyword evidence="9" id="KW-0547">Nucleotide-binding</keyword>
<evidence type="ECO:0000256" key="13">
    <source>
        <dbReference type="ARBA" id="ARBA00022840"/>
    </source>
</evidence>
<dbReference type="InterPro" id="IPR009003">
    <property type="entry name" value="Peptidase_S1_PA"/>
</dbReference>
<keyword evidence="3" id="KW-0696">RNA-directed RNA polymerase</keyword>
<keyword evidence="12" id="KW-0788">Thiol protease</keyword>
<keyword evidence="8" id="KW-0548">Nucleotidyltransferase</keyword>
<evidence type="ECO:0000313" key="22">
    <source>
        <dbReference type="Proteomes" id="UP001162077"/>
    </source>
</evidence>
<dbReference type="Gene3D" id="1.20.960.20">
    <property type="match status" value="1"/>
</dbReference>
<reference evidence="21" key="1">
    <citation type="journal article" date="2021" name="Arch. Virol.">
        <title>Complete genome sequence of camellia virus A, a tentative new member of the genus Waikavirus.</title>
        <authorList>
            <person name="Liao R."/>
            <person name="Chen Q."/>
            <person name="Zhang S."/>
            <person name="Cao M."/>
            <person name="Zhou C."/>
        </authorList>
    </citation>
    <scope>NUCLEOTIDE SEQUENCE</scope>
</reference>
<evidence type="ECO:0000259" key="19">
    <source>
        <dbReference type="PROSITE" id="PS51218"/>
    </source>
</evidence>
<dbReference type="InterPro" id="IPR014759">
    <property type="entry name" value="Helicase_SF3_ssRNA_vir"/>
</dbReference>
<dbReference type="CDD" id="cd23169">
    <property type="entry name" value="ps-ssRNAv-Picornavirales"/>
    <property type="match status" value="1"/>
</dbReference>
<evidence type="ECO:0000256" key="11">
    <source>
        <dbReference type="ARBA" id="ARBA00022806"/>
    </source>
</evidence>
<dbReference type="GO" id="GO:0003723">
    <property type="term" value="F:RNA binding"/>
    <property type="evidence" value="ECO:0007669"/>
    <property type="project" value="InterPro"/>
</dbReference>
<dbReference type="GO" id="GO:0019028">
    <property type="term" value="C:viral capsid"/>
    <property type="evidence" value="ECO:0007669"/>
    <property type="project" value="UniProtKB-KW"/>
</dbReference>
<dbReference type="InterPro" id="IPR043502">
    <property type="entry name" value="DNA/RNA_pol_sf"/>
</dbReference>
<keyword evidence="16 17" id="KW-1133">Transmembrane helix</keyword>
<dbReference type="Gene3D" id="3.30.70.270">
    <property type="match status" value="1"/>
</dbReference>
<evidence type="ECO:0000256" key="12">
    <source>
        <dbReference type="ARBA" id="ARBA00022807"/>
    </source>
</evidence>
<dbReference type="InterPro" id="IPR024387">
    <property type="entry name" value="Pept_C3G_Picornavir"/>
</dbReference>
<evidence type="ECO:0000256" key="8">
    <source>
        <dbReference type="ARBA" id="ARBA00022695"/>
    </source>
</evidence>
<evidence type="ECO:0000256" key="10">
    <source>
        <dbReference type="ARBA" id="ARBA00022801"/>
    </source>
</evidence>
<dbReference type="KEGG" id="vg:80543860"/>
<dbReference type="RefSeq" id="YP_010805007.1">
    <property type="nucleotide sequence ID" value="NC_077103.1"/>
</dbReference>
<evidence type="ECO:0000256" key="7">
    <source>
        <dbReference type="ARBA" id="ARBA00022692"/>
    </source>
</evidence>
<dbReference type="GO" id="GO:0006508">
    <property type="term" value="P:proteolysis"/>
    <property type="evidence" value="ECO:0007669"/>
    <property type="project" value="UniProtKB-KW"/>
</dbReference>
<keyword evidence="15" id="KW-0693">Viral RNA replication</keyword>
<evidence type="ECO:0000259" key="20">
    <source>
        <dbReference type="PROSITE" id="PS51874"/>
    </source>
</evidence>
<evidence type="ECO:0000256" key="17">
    <source>
        <dbReference type="SAM" id="Phobius"/>
    </source>
</evidence>
<keyword evidence="14" id="KW-0946">Virion</keyword>
<dbReference type="Gene3D" id="2.40.10.10">
    <property type="entry name" value="Trypsin-like serine proteases"/>
    <property type="match status" value="1"/>
</dbReference>
<dbReference type="Pfam" id="PF12264">
    <property type="entry name" value="Waikav_capsid_1"/>
    <property type="match status" value="1"/>
</dbReference>
<dbReference type="InterPro" id="IPR024379">
    <property type="entry name" value="Waikavirus_capsid-1"/>
</dbReference>
<dbReference type="GO" id="GO:0003724">
    <property type="term" value="F:RNA helicase activity"/>
    <property type="evidence" value="ECO:0007669"/>
    <property type="project" value="InterPro"/>
</dbReference>
<evidence type="ECO:0000256" key="1">
    <source>
        <dbReference type="ARBA" id="ARBA00004328"/>
    </source>
</evidence>
<evidence type="ECO:0000256" key="14">
    <source>
        <dbReference type="ARBA" id="ARBA00022844"/>
    </source>
</evidence>
<evidence type="ECO:0000256" key="2">
    <source>
        <dbReference type="ARBA" id="ARBA00020107"/>
    </source>
</evidence>
<keyword evidence="13" id="KW-0067">ATP-binding</keyword>
<dbReference type="Pfam" id="PF00910">
    <property type="entry name" value="RNA_helicase"/>
    <property type="match status" value="1"/>
</dbReference>
<dbReference type="InterPro" id="IPR033703">
    <property type="entry name" value="Rhv-like"/>
</dbReference>
<feature type="domain" description="RdRp catalytic" evidence="18">
    <location>
        <begin position="3212"/>
        <end position="3343"/>
    </location>
</feature>
<feature type="domain" description="Peptidase C3" evidence="20">
    <location>
        <begin position="2691"/>
        <end position="2906"/>
    </location>
</feature>
<protein>
    <recommendedName>
        <fullName evidence="2">Genome polyprotein</fullName>
    </recommendedName>
</protein>
<evidence type="ECO:0000259" key="18">
    <source>
        <dbReference type="PROSITE" id="PS50507"/>
    </source>
</evidence>
<comment type="subcellular location">
    <subcellularLocation>
        <location evidence="1">Virion</location>
    </subcellularLocation>
</comment>
<name>A0AAX2ZNY5_9SECO</name>
<dbReference type="SUPFAM" id="SSF50494">
    <property type="entry name" value="Trypsin-like serine proteases"/>
    <property type="match status" value="1"/>
</dbReference>
<evidence type="ECO:0000256" key="5">
    <source>
        <dbReference type="ARBA" id="ARBA00022670"/>
    </source>
</evidence>
<keyword evidence="5" id="KW-0645">Protease</keyword>
<dbReference type="SUPFAM" id="SSF88633">
    <property type="entry name" value="Positive stranded ssRNA viruses"/>
    <property type="match status" value="3"/>
</dbReference>
<dbReference type="GO" id="GO:0039694">
    <property type="term" value="P:viral RNA genome replication"/>
    <property type="evidence" value="ECO:0007669"/>
    <property type="project" value="InterPro"/>
</dbReference>
<keyword evidence="10" id="KW-0378">Hydrolase</keyword>
<evidence type="ECO:0000256" key="15">
    <source>
        <dbReference type="ARBA" id="ARBA00022953"/>
    </source>
</evidence>
<evidence type="ECO:0000256" key="4">
    <source>
        <dbReference type="ARBA" id="ARBA00022561"/>
    </source>
</evidence>
<dbReference type="Proteomes" id="UP001162077">
    <property type="component" value="Segment"/>
</dbReference>
<sequence length="3546" mass="400980">MQSSNNQLVPAHADALCLHVFDAFFTRKFIPNNNCFVCEFLNKYLDSASYIEIFNRYIFNLESLAVRLCVSKSDLAARLNLFLSKDDSGFAAVRFSILGDGTLSHLHGDLAENTTIDFGFDCCPLYSTLAANIRCFNYTSGSGVSNWELTHTRLLNTWSEGKRGCGWTAYCAKCKCATWHSGLGAQIILFDLLSMMEIVVDNGVFYIRGKDMLLREPICEWTAKQLFDIMPSLYHDLGLRTISEMEFYNSISDFDMLVPEKPDLNRKCDFGPMDLRLETDALGNYVCDGSLHQWVVSVPKWNLCVQLEGAVRALFDHLHFPIRVQKRPRHSLRLYGLWGILEYSPRCNTEMVHSILNRNEKNQELQHQMEGDGTIVLHMLNGTGVPEMDDDDSLPVVNKYSHAGEDYELVEDEHGNFYREYLDGHVSEPDTEDEVLISEYHYTKGGNVEDDLNETPETIESLPIQVEHEPLMNFQLHTLGESTGGLLVAHADSVDAIHNFCEAPLASLNDSIRDFGYWLMGVEKEQRLMRPSDFGRWVNSDFKRIVTKLAEEIKKNKELMVNELPKMQYLKDDVVKQLNIMMSVIKDLQSDMGKAQENFSKIVSLPAKGSLPIIEKKLKTLQDEITGILEKQPIDIVDENQVRDIVQREIRKETRNSVMERNKLKQDLKVLQDLVNSIMRDKERTAITGDDIDDVETPIMRPKITGRESSLPMRSGGRYEGDKEVTVESLDITRASEETSGVETGATSGDLSFMSGARYPVATFRWTVNSGPGVLNHIIHFPDVIFKESPWLQECFKMFQYWRCNGMEIEVTSTSNVMQGGILMVCWDPLGCASRRNINDLYSFSNLSHGLVRAGMSSKLIFDVDFDVIQERLSLSGYELGLLSFGDLLFCPMCPLRVPAQTSQYVEINVFCKLKRSDFIFRSVPHDFKLHFDLASLEPSDKKEFLKFQADVNDVGSFDANQSGLIRENVVLNRTWKATDRNLLFSLVVHPCSSYKSSRMMIPTSLAMVSSLYHYWRGSLVYRFYFGCNAFTTGKLHVGAIPGAFITENPDSRIVMGLGGTVFDLSDSKPYYEFSVPFFGIGYKQRTCRSYMFDSMFYGEDVVTRMHAWIVDPLITNVGATEEIYLCVTVQPGDDFMLDCPRGMLYGVPAMKVIPEADVVAERINTDLKLIYGPKMSMLWTWGHLLSAPLKPNKGLRLRVSPVLKDLSTSVNSMAWLSSLFCRWSGSIRYRFVLGEHKKMEHKYVLLWHLNEDMNVGREMGYNEVTIPQSNVKHLTWDLSETNHFEVEVQFQSRFKTLAVPHFAYNDIKHHTSFYYNGALHLGYVGAEEIPMRIYVKPGEDFCLHNRGPLSSCGEVGAEFNLPYLKELSSIEITPKNRINQPLHGMSKFRSSGVAEGDGDSWFGSTLASLVMGPASTEALKDLDVKNVVTVVNKCAEFKDIDVGALTTLIKKLVPLVDSLQERTEESKRLIEKSADAADEVSTLGSYANSLCEMIRNACKKSCFGWVFDQYSDGNLCLALFGSLLILIIGLLWWRLTDGVGWIVRVATGACLLWAPLLGFECIKMFNWLKEKLMKVQRGEEPSKENNVRSGESRVCARGKTEADIEFYLDKFMDYAEVIVGAILAMVALFVLKVMPSDSQIKSWTDSIGDLGKKARNWTSIGNFFNMLGPWTKGLASKIVAWIQGLRGKESLTTADKQMSAIVKFSITEWINEVTELNLEENKWTGVSSDERVEKVRQLFDRSMVIQSVLINNSLPGSAVSVIRSAHDKVIKLVNETYSARGLGMPRVDPIHFAFLGKPGVGKSALVQNFVKDLLDTMKVPRKDRTYSRSCSDQYWSRYYGQPCVIYDDLGALTGDPSFTDYGEFINLKANVPYALNMAELESKGTMFRSKYLVSTSNNFFLDNNTNLRTPDAFYRRRDFAVVLRRDERVAQNPDRPLDGLLFTIVDTFTGLVRREWPIWIPEFEGLVVCDVTYAEFLAVSIKFTRAYMKVQETLVKGMTQDAEEVAEETLDNQLQHLLVNKSHRSFSDDEMSSDGVSTEVDFPSMEEFFGKPQKRKGRRGAGQAEGDGKLQNGKVVMFEKPVVFANSKLLMDYFDECGITADQLMKSLEVHGGMYVECWKGQSCSTWMGCASLLCSCGNDIDYCDGSIVWQLAEHMRFTRLTDDDGNSCCWIARRDGCIVLRGVPKEAFVFFMGIYQIYILEGKTMGKCPVSMITSEIKPDVVEEEKSKAEIILEEMNPYKMLHKNGDWFVWEYPALASSSKTVYAKFRGIPLMFNNNRYFIGDCDWRNLSMDFSVSDCQWSMGVLAKEGISKLVVSCCNDLDDLDLILIKQIIVSVENDVSQLIGESKHKSDLDTLGKFGPGVAVHPIICLLMLAKICESGRMKNRRCSMNVVNERLLKSREVFLEEQKTLLSKASPWMRNLLVASVVLGGTCVLAGAVYGVVKGISGFFSLFKGASEIEGKKVVLEEAKVTSAELAANSVVKFEAGKVVHEGGTFGNSGDQKTVRFKRRILRVSNTKQAFRPEGDTTIGVSIEKDQIVDLHPTAIDVVMLTVAKGVGLDLADDDLGKEIQKKHRIFSDCERWQQKFKKKFGCNLDYAVGEFAPKLLIDNPDSCLMELNGTRFVMDKKQAVDVRHGLLSDRPSESELLKDNELVRDLLLNKDDTMLLRDDLKASIGSEREVEIVEPEAGAYDNMLEQILPKLENAMIQILCTAKRLRFLGFMVCGTVVLIPAHYLLHFTEDEELVILSHRGIKRVKYYGRNVSLFSNYQDLCLLDLGVSMIPWPDMRKHFISDKQLTSLKSGSGFLLNVSYTQSKMKTMIQLLDNLEKIDSTIDTPSTLYDMNVGESHVVVSGMRYRALTGVGFCGSIILSGDKRMEKKILGIHVAANADHFVGYGEFVTEEMLRSAKFPNNATHLGLAECDLELEPLLCKDKPNLPRAMKLPSKGVLKSQLVPKSSGSTDIEKSLIHGLFGKVLTEPSILSRFDKRLGSSKRPDGQDLYGILDPLQEAVEKYGEQTRPFSRSKIGSVEKFLKKYYMSFHNSLHRRTVMSEEEAINGVPGSKSYLQLKMDTSPGWPHILTRPRVETGKKYLFRELEPYSDGRRRYYIADDILRSVIDNLEFEARKGRHSFALCVENAKDERRAKKKIYEKVATRSFTALEVGRNILYRKYFMDFAIAIQENFERTFVKVGINPLGPDWTKLYTDLESKSSKGFAGDYAKFDGVADPEILMSICRVANAWYGASEEEAIVRETLMFDAFHRWSIVRNEVVEIHQGMPSGFPMTAIFNSIVNFYLLSMAWCDILKGTPLLTYANVKSFMDVCGLATYGDDNVVSVPEEFLQYFNLRSVAKWLAHYGISYTDDQKRPIEESEPFVNLSDVSFLKRNFRRLKSNHIVVAAPLDKRAIEEQCHWVRTGDLTPKEALYANIDNSLWEASLWGFAYFYDLRSRLNTALRLVQLPEVSHDHTEMLVRFWKEYTAGGLLDRDIEDLIDKGKIDRGGFDETAPITVNGKEMSLGEVIQSCVDQPDVYFEFGAGGSDCWSLVTRV</sequence>
<dbReference type="InterPro" id="IPR043504">
    <property type="entry name" value="Peptidase_S1_PA_chymotrypsin"/>
</dbReference>
<dbReference type="SUPFAM" id="SSF56672">
    <property type="entry name" value="DNA/RNA polymerases"/>
    <property type="match status" value="1"/>
</dbReference>
<evidence type="ECO:0000256" key="16">
    <source>
        <dbReference type="ARBA" id="ARBA00022989"/>
    </source>
</evidence>
<dbReference type="Gene3D" id="2.60.120.20">
    <property type="match status" value="3"/>
</dbReference>
<dbReference type="EMBL" id="MW545173">
    <property type="protein sequence ID" value="UFX17410.1"/>
    <property type="molecule type" value="Genomic_RNA"/>
</dbReference>
<dbReference type="InterPro" id="IPR000605">
    <property type="entry name" value="Helicase_SF3_ssDNA/RNA_vir"/>
</dbReference>
<evidence type="ECO:0000256" key="6">
    <source>
        <dbReference type="ARBA" id="ARBA00022679"/>
    </source>
</evidence>
<dbReference type="Pfam" id="PF12381">
    <property type="entry name" value="Peptidase_C3G"/>
    <property type="match status" value="1"/>
</dbReference>
<dbReference type="InterPro" id="IPR029053">
    <property type="entry name" value="Viral_coat"/>
</dbReference>
<dbReference type="GO" id="GO:0005524">
    <property type="term" value="F:ATP binding"/>
    <property type="evidence" value="ECO:0007669"/>
    <property type="project" value="UniProtKB-KW"/>
</dbReference>
<keyword evidence="17" id="KW-0472">Membrane</keyword>
<dbReference type="InterPro" id="IPR001205">
    <property type="entry name" value="RNA-dir_pol_C"/>
</dbReference>
<dbReference type="PROSITE" id="PS51218">
    <property type="entry name" value="SF3_HELICASE_2"/>
    <property type="match status" value="1"/>
</dbReference>
<dbReference type="Pfam" id="PF00680">
    <property type="entry name" value="RdRP_1"/>
    <property type="match status" value="1"/>
</dbReference>
<dbReference type="GO" id="GO:0004197">
    <property type="term" value="F:cysteine-type endopeptidase activity"/>
    <property type="evidence" value="ECO:0007669"/>
    <property type="project" value="InterPro"/>
</dbReference>
<keyword evidence="7 17" id="KW-0812">Transmembrane</keyword>
<dbReference type="GO" id="GO:0006351">
    <property type="term" value="P:DNA-templated transcription"/>
    <property type="evidence" value="ECO:0007669"/>
    <property type="project" value="InterPro"/>
</dbReference>
<keyword evidence="11" id="KW-0347">Helicase</keyword>
<evidence type="ECO:0000313" key="21">
    <source>
        <dbReference type="EMBL" id="UFX17410.1"/>
    </source>
</evidence>